<keyword evidence="3" id="KW-1185">Reference proteome</keyword>
<dbReference type="RefSeq" id="WP_256551244.1">
    <property type="nucleotide sequence ID" value="NZ_CP101751.1"/>
</dbReference>
<reference evidence="2" key="1">
    <citation type="submission" date="2022-07" db="EMBL/GenBank/DDBJ databases">
        <title>Isolation, identification, and degradation of a PFOSA degrading strain from sewage treatment plant.</title>
        <authorList>
            <person name="Zhang L."/>
            <person name="Huo Y."/>
        </authorList>
    </citation>
    <scope>NUCLEOTIDE SEQUENCE</scope>
    <source>
        <strain evidence="2">C1</strain>
    </source>
</reference>
<keyword evidence="1" id="KW-1133">Transmembrane helix</keyword>
<gene>
    <name evidence="2" type="ORF">NOX80_18265</name>
</gene>
<evidence type="ECO:0000256" key="1">
    <source>
        <dbReference type="SAM" id="Phobius"/>
    </source>
</evidence>
<name>A0ABY5IT98_9FLAO</name>
<proteinExistence type="predicted"/>
<dbReference type="Proteomes" id="UP001059844">
    <property type="component" value="Chromosome"/>
</dbReference>
<sequence>MKKTSRAYIPIGLLFLLLEIRIEKSEPLLKYGLLFLATLFFIAGFVTIVKNGKGNIEK</sequence>
<evidence type="ECO:0000313" key="3">
    <source>
        <dbReference type="Proteomes" id="UP001059844"/>
    </source>
</evidence>
<organism evidence="2 3">
    <name type="scientific">Flavobacterium cerinum</name>
    <dbReference type="NCBI Taxonomy" id="2502784"/>
    <lineage>
        <taxon>Bacteria</taxon>
        <taxon>Pseudomonadati</taxon>
        <taxon>Bacteroidota</taxon>
        <taxon>Flavobacteriia</taxon>
        <taxon>Flavobacteriales</taxon>
        <taxon>Flavobacteriaceae</taxon>
        <taxon>Flavobacterium</taxon>
    </lineage>
</organism>
<protein>
    <submittedName>
        <fullName evidence="2">Uncharacterized protein</fullName>
    </submittedName>
</protein>
<feature type="transmembrane region" description="Helical" evidence="1">
    <location>
        <begin position="28"/>
        <end position="49"/>
    </location>
</feature>
<evidence type="ECO:0000313" key="2">
    <source>
        <dbReference type="EMBL" id="UUC45551.1"/>
    </source>
</evidence>
<keyword evidence="1" id="KW-0812">Transmembrane</keyword>
<accession>A0ABY5IT98</accession>
<dbReference type="EMBL" id="CP101751">
    <property type="protein sequence ID" value="UUC45551.1"/>
    <property type="molecule type" value="Genomic_DNA"/>
</dbReference>
<keyword evidence="1" id="KW-0472">Membrane</keyword>